<reference evidence="9 10" key="1">
    <citation type="submission" date="2018-09" db="EMBL/GenBank/DDBJ databases">
        <authorList>
            <person name="Zhu H."/>
        </authorList>
    </citation>
    <scope>NUCLEOTIDE SEQUENCE [LARGE SCALE GENOMIC DNA]</scope>
    <source>
        <strain evidence="9 10">K1S02-6</strain>
    </source>
</reference>
<dbReference type="Gene3D" id="3.90.1680.10">
    <property type="entry name" value="SOS response associated peptidase-like"/>
    <property type="match status" value="1"/>
</dbReference>
<evidence type="ECO:0000256" key="3">
    <source>
        <dbReference type="ARBA" id="ARBA00022763"/>
    </source>
</evidence>
<dbReference type="Proteomes" id="UP000284021">
    <property type="component" value="Unassembled WGS sequence"/>
</dbReference>
<keyword evidence="10" id="KW-1185">Reference proteome</keyword>
<dbReference type="GO" id="GO:0003697">
    <property type="term" value="F:single-stranded DNA binding"/>
    <property type="evidence" value="ECO:0007669"/>
    <property type="project" value="InterPro"/>
</dbReference>
<dbReference type="EC" id="3.4.-.-" evidence="8"/>
<dbReference type="PANTHER" id="PTHR13604">
    <property type="entry name" value="DC12-RELATED"/>
    <property type="match status" value="1"/>
</dbReference>
<evidence type="ECO:0000256" key="2">
    <source>
        <dbReference type="ARBA" id="ARBA00022670"/>
    </source>
</evidence>
<comment type="caution">
    <text evidence="9">The sequence shown here is derived from an EMBL/GenBank/DDBJ whole genome shotgun (WGS) entry which is preliminary data.</text>
</comment>
<accession>A0A418XEX8</accession>
<proteinExistence type="inferred from homology"/>
<protein>
    <recommendedName>
        <fullName evidence="8">Abasic site processing protein</fullName>
        <ecNumber evidence="8">3.4.-.-</ecNumber>
    </recommendedName>
</protein>
<dbReference type="GO" id="GO:0106300">
    <property type="term" value="P:protein-DNA covalent cross-linking repair"/>
    <property type="evidence" value="ECO:0007669"/>
    <property type="project" value="InterPro"/>
</dbReference>
<dbReference type="RefSeq" id="WP_119955089.1">
    <property type="nucleotide sequence ID" value="NZ_QYUR01000003.1"/>
</dbReference>
<dbReference type="Pfam" id="PF02586">
    <property type="entry name" value="SRAP"/>
    <property type="match status" value="1"/>
</dbReference>
<keyword evidence="4 8" id="KW-0378">Hydrolase</keyword>
<organism evidence="9 10">
    <name type="scientific">Pseudomonas cavernicola</name>
    <dbReference type="NCBI Taxonomy" id="2320866"/>
    <lineage>
        <taxon>Bacteria</taxon>
        <taxon>Pseudomonadati</taxon>
        <taxon>Pseudomonadota</taxon>
        <taxon>Gammaproteobacteria</taxon>
        <taxon>Pseudomonadales</taxon>
        <taxon>Pseudomonadaceae</taxon>
        <taxon>Pseudomonas</taxon>
    </lineage>
</organism>
<keyword evidence="5" id="KW-0190">Covalent protein-DNA linkage</keyword>
<dbReference type="GO" id="GO:0016829">
    <property type="term" value="F:lyase activity"/>
    <property type="evidence" value="ECO:0007669"/>
    <property type="project" value="UniProtKB-KW"/>
</dbReference>
<keyword evidence="7" id="KW-0456">Lyase</keyword>
<dbReference type="PANTHER" id="PTHR13604:SF0">
    <property type="entry name" value="ABASIC SITE PROCESSING PROTEIN HMCES"/>
    <property type="match status" value="1"/>
</dbReference>
<dbReference type="GO" id="GO:0006508">
    <property type="term" value="P:proteolysis"/>
    <property type="evidence" value="ECO:0007669"/>
    <property type="project" value="UniProtKB-KW"/>
</dbReference>
<evidence type="ECO:0000256" key="1">
    <source>
        <dbReference type="ARBA" id="ARBA00008136"/>
    </source>
</evidence>
<sequence>MCGRLSQYRGLHEFAAVLNTSPEEARLLSDQPIERYNVAPHSYVQLLRTEGDVLIWDVARWRWVPEWAEKGPKNDFNARREIVATSKFYRQIWHHRALVCADGWFEWVVIEGESKKQPYYITPKDGSPLFLPAIGLFSARYEEPRDSDGFRIITADSEGGMLDVHDRRPVVLAPDLAREWLDLATPPEAANDILQYHTLPAEHFRWYPVTKDVGNVRNDYPELIQPIADALL</sequence>
<dbReference type="EMBL" id="QYUR01000003">
    <property type="protein sequence ID" value="RJG10957.1"/>
    <property type="molecule type" value="Genomic_DNA"/>
</dbReference>
<evidence type="ECO:0000256" key="4">
    <source>
        <dbReference type="ARBA" id="ARBA00022801"/>
    </source>
</evidence>
<dbReference type="OrthoDB" id="6192129at2"/>
<dbReference type="InterPro" id="IPR036590">
    <property type="entry name" value="SRAP-like"/>
</dbReference>
<evidence type="ECO:0000313" key="9">
    <source>
        <dbReference type="EMBL" id="RJG10957.1"/>
    </source>
</evidence>
<evidence type="ECO:0000256" key="5">
    <source>
        <dbReference type="ARBA" id="ARBA00023124"/>
    </source>
</evidence>
<keyword evidence="6" id="KW-0238">DNA-binding</keyword>
<dbReference type="GO" id="GO:0008233">
    <property type="term" value="F:peptidase activity"/>
    <property type="evidence" value="ECO:0007669"/>
    <property type="project" value="UniProtKB-KW"/>
</dbReference>
<evidence type="ECO:0000256" key="8">
    <source>
        <dbReference type="RuleBase" id="RU364100"/>
    </source>
</evidence>
<dbReference type="SUPFAM" id="SSF143081">
    <property type="entry name" value="BB1717-like"/>
    <property type="match status" value="1"/>
</dbReference>
<evidence type="ECO:0000256" key="7">
    <source>
        <dbReference type="ARBA" id="ARBA00023239"/>
    </source>
</evidence>
<evidence type="ECO:0000256" key="6">
    <source>
        <dbReference type="ARBA" id="ARBA00023125"/>
    </source>
</evidence>
<keyword evidence="3" id="KW-0227">DNA damage</keyword>
<name>A0A418XEX8_9PSED</name>
<gene>
    <name evidence="9" type="ORF">D3879_14860</name>
</gene>
<comment type="similarity">
    <text evidence="1 8">Belongs to the SOS response-associated peptidase family.</text>
</comment>
<keyword evidence="2 8" id="KW-0645">Protease</keyword>
<evidence type="ECO:0000313" key="10">
    <source>
        <dbReference type="Proteomes" id="UP000284021"/>
    </source>
</evidence>
<dbReference type="InterPro" id="IPR003738">
    <property type="entry name" value="SRAP"/>
</dbReference>
<dbReference type="AlphaFoldDB" id="A0A418XEX8"/>